<dbReference type="SUPFAM" id="SSF81606">
    <property type="entry name" value="PP2C-like"/>
    <property type="match status" value="1"/>
</dbReference>
<gene>
    <name evidence="3" type="ORF">COLSTE_02485</name>
</gene>
<dbReference type="PANTHER" id="PTHR43156:SF2">
    <property type="entry name" value="STAGE II SPORULATION PROTEIN E"/>
    <property type="match status" value="1"/>
</dbReference>
<reference evidence="3 4" key="1">
    <citation type="submission" date="2008-10" db="EMBL/GenBank/DDBJ databases">
        <title>Draft genome sequence of Collinsella stercoris (DSM 13279).</title>
        <authorList>
            <person name="Sudarsanam P."/>
            <person name="Ley R."/>
            <person name="Guruge J."/>
            <person name="Turnbaugh P.J."/>
            <person name="Mahowald M."/>
            <person name="Liep D."/>
            <person name="Gordon J."/>
        </authorList>
    </citation>
    <scope>NUCLEOTIDE SEQUENCE [LARGE SCALE GENOMIC DNA]</scope>
    <source>
        <strain evidence="3 4">DSM 13279</strain>
    </source>
</reference>
<evidence type="ECO:0000313" key="3">
    <source>
        <dbReference type="EMBL" id="EEA89363.1"/>
    </source>
</evidence>
<dbReference type="OrthoDB" id="5241041at2"/>
<evidence type="ECO:0000256" key="1">
    <source>
        <dbReference type="ARBA" id="ARBA00022801"/>
    </source>
</evidence>
<reference evidence="3 4" key="2">
    <citation type="submission" date="2008-10" db="EMBL/GenBank/DDBJ databases">
        <authorList>
            <person name="Fulton L."/>
            <person name="Clifton S."/>
            <person name="Fulton B."/>
            <person name="Xu J."/>
            <person name="Minx P."/>
            <person name="Pepin K.H."/>
            <person name="Johnson M."/>
            <person name="Thiruvilangam P."/>
            <person name="Bhonagiri V."/>
            <person name="Nash W.E."/>
            <person name="Mardis E.R."/>
            <person name="Wilson R.K."/>
        </authorList>
    </citation>
    <scope>NUCLEOTIDE SEQUENCE [LARGE SCALE GENOMIC DNA]</scope>
    <source>
        <strain evidence="3 4">DSM 13279</strain>
    </source>
</reference>
<dbReference type="Gene3D" id="3.30.450.20">
    <property type="entry name" value="PAS domain"/>
    <property type="match status" value="1"/>
</dbReference>
<keyword evidence="4" id="KW-1185">Reference proteome</keyword>
<dbReference type="AlphaFoldDB" id="B6GEE3"/>
<dbReference type="PANTHER" id="PTHR43156">
    <property type="entry name" value="STAGE II SPORULATION PROTEIN E-RELATED"/>
    <property type="match status" value="1"/>
</dbReference>
<evidence type="ECO:0000313" key="4">
    <source>
        <dbReference type="Proteomes" id="UP000003560"/>
    </source>
</evidence>
<sequence length="774" mass="84441">MEHMHNEELNDVARLVEVTSDAVAICDEDGSVRHVNRQFLALRKSGRAQLVGTDIKDLLYSTEFERSTGHQMPFSADGEENTLMLKLPDGSFIPVRVRAVELGEGGQGDAPGHRYVVAIRSLEEQYAHDRKTQRLLSELQAANKRLSGTLSVIMSTVGSSDMATLLDTVLNRMTETLDATGATMYFAEGGGFKLRGVSHALAGLYVPDFIPYGAGIPTHVLREQRACRLSLVPATPADPTAPGSFYDLDARVRHNLRLQDMPPFKTMIAVPVYFGTQVLGVVELGWARPCNPRVYDVRVLEVICDYLSIELVGVVSSLRAARASGLTRSLSRIRELLYAHGKEPLAAWTEMTDEVRDQLSCRMLPVLHDLERGVYVIDFDGGSKVDLPRDVEEMFFSVTAPAARVGAPASADLLVDETGPLAVPAKPKQIRLARVDRITWVGEWLERHGLPCQGVFVDMGHESDEGAFVEDDGPFAAVLPPRRFLLLRDGSQEPVDDMEFDYLTHLAHDFELIMDGALQQKSECRIAQTLQAGMRNDLGSVPGITADSLYSSATRQALVGGDFYTLIRLPDDRAVMILGDVSGKGVEAASMSALVKTALTAYAWEGASPARMARSLNRMVMSFSRVETFVTVFIAKLDLRHGRATYCSAGHPPTMLLRLDGAGQAEAELLSVQSGVVGAFSTMAYENGTFSFAPGDILFMYTDGAIEARDAGGDFFGEERLREVLLRAAAGGVDGLCGKVLDELDRFTGSALDDDIALVALRFDREGRTDRAAL</sequence>
<name>B6GEE3_9ACTN</name>
<accession>B6GEE3</accession>
<dbReference type="Pfam" id="PF07228">
    <property type="entry name" value="SpoIIE"/>
    <property type="match status" value="1"/>
</dbReference>
<dbReference type="HOGENOM" id="CLU_358527_0_0_11"/>
<dbReference type="Gene3D" id="3.60.40.10">
    <property type="entry name" value="PPM-type phosphatase domain"/>
    <property type="match status" value="1"/>
</dbReference>
<dbReference type="Proteomes" id="UP000003560">
    <property type="component" value="Unassembled WGS sequence"/>
</dbReference>
<dbReference type="STRING" id="445975.COLSTE_02485"/>
<dbReference type="InterPro" id="IPR001932">
    <property type="entry name" value="PPM-type_phosphatase-like_dom"/>
</dbReference>
<dbReference type="GeneID" id="98001688"/>
<dbReference type="GO" id="GO:0016791">
    <property type="term" value="F:phosphatase activity"/>
    <property type="evidence" value="ECO:0007669"/>
    <property type="project" value="TreeGrafter"/>
</dbReference>
<dbReference type="InterPro" id="IPR029016">
    <property type="entry name" value="GAF-like_dom_sf"/>
</dbReference>
<dbReference type="Gene3D" id="3.30.450.40">
    <property type="match status" value="1"/>
</dbReference>
<dbReference type="EMBL" id="ABXJ01000148">
    <property type="protein sequence ID" value="EEA89363.1"/>
    <property type="molecule type" value="Genomic_DNA"/>
</dbReference>
<dbReference type="InterPro" id="IPR052016">
    <property type="entry name" value="Bact_Sigma-Reg"/>
</dbReference>
<dbReference type="InterPro" id="IPR035965">
    <property type="entry name" value="PAS-like_dom_sf"/>
</dbReference>
<feature type="domain" description="PPM-type phosphatase" evidence="2">
    <location>
        <begin position="541"/>
        <end position="763"/>
    </location>
</feature>
<comment type="caution">
    <text evidence="3">The sequence shown here is derived from an EMBL/GenBank/DDBJ whole genome shotgun (WGS) entry which is preliminary data.</text>
</comment>
<dbReference type="SMART" id="SM00331">
    <property type="entry name" value="PP2C_SIG"/>
    <property type="match status" value="1"/>
</dbReference>
<keyword evidence="1" id="KW-0378">Hydrolase</keyword>
<dbReference type="Pfam" id="PF13185">
    <property type="entry name" value="GAF_2"/>
    <property type="match status" value="1"/>
</dbReference>
<dbReference type="SUPFAM" id="SSF55781">
    <property type="entry name" value="GAF domain-like"/>
    <property type="match status" value="1"/>
</dbReference>
<dbReference type="eggNOG" id="COG2208">
    <property type="taxonomic scope" value="Bacteria"/>
</dbReference>
<organism evidence="3 4">
    <name type="scientific">Collinsella stercoris DSM 13279</name>
    <dbReference type="NCBI Taxonomy" id="445975"/>
    <lineage>
        <taxon>Bacteria</taxon>
        <taxon>Bacillati</taxon>
        <taxon>Actinomycetota</taxon>
        <taxon>Coriobacteriia</taxon>
        <taxon>Coriobacteriales</taxon>
        <taxon>Coriobacteriaceae</taxon>
        <taxon>Collinsella</taxon>
    </lineage>
</organism>
<proteinExistence type="predicted"/>
<dbReference type="InterPro" id="IPR003018">
    <property type="entry name" value="GAF"/>
</dbReference>
<dbReference type="SUPFAM" id="SSF55785">
    <property type="entry name" value="PYP-like sensor domain (PAS domain)"/>
    <property type="match status" value="1"/>
</dbReference>
<evidence type="ECO:0000259" key="2">
    <source>
        <dbReference type="SMART" id="SM00331"/>
    </source>
</evidence>
<protein>
    <submittedName>
        <fullName evidence="3">Stage II sporulation protein E</fullName>
    </submittedName>
</protein>
<dbReference type="RefSeq" id="WP_006722104.1">
    <property type="nucleotide sequence ID" value="NZ_CP085935.1"/>
</dbReference>
<dbReference type="InterPro" id="IPR036457">
    <property type="entry name" value="PPM-type-like_dom_sf"/>
</dbReference>